<comment type="caution">
    <text evidence="2">The sequence shown here is derived from an EMBL/GenBank/DDBJ whole genome shotgun (WGS) entry which is preliminary data.</text>
</comment>
<dbReference type="EMBL" id="AMZH03013299">
    <property type="protein sequence ID" value="RRT49518.1"/>
    <property type="molecule type" value="Genomic_DNA"/>
</dbReference>
<reference evidence="2 3" key="1">
    <citation type="journal article" date="2014" name="Agronomy (Basel)">
        <title>A Draft Genome Sequence for Ensete ventricosum, the Drought-Tolerant Tree Against Hunger.</title>
        <authorList>
            <person name="Harrison J."/>
            <person name="Moore K.A."/>
            <person name="Paszkiewicz K."/>
            <person name="Jones T."/>
            <person name="Grant M."/>
            <person name="Ambacheew D."/>
            <person name="Muzemil S."/>
            <person name="Studholme D.J."/>
        </authorList>
    </citation>
    <scope>NUCLEOTIDE SEQUENCE [LARGE SCALE GENOMIC DNA]</scope>
</reference>
<feature type="region of interest" description="Disordered" evidence="1">
    <location>
        <begin position="45"/>
        <end position="81"/>
    </location>
</feature>
<gene>
    <name evidence="2" type="ORF">B296_00049321</name>
</gene>
<name>A0A426YCR8_ENSVE</name>
<evidence type="ECO:0000313" key="2">
    <source>
        <dbReference type="EMBL" id="RRT49518.1"/>
    </source>
</evidence>
<proteinExistence type="predicted"/>
<evidence type="ECO:0000256" key="1">
    <source>
        <dbReference type="SAM" id="MobiDB-lite"/>
    </source>
</evidence>
<evidence type="ECO:0000313" key="3">
    <source>
        <dbReference type="Proteomes" id="UP000287651"/>
    </source>
</evidence>
<dbReference type="AlphaFoldDB" id="A0A426YCR8"/>
<organism evidence="2 3">
    <name type="scientific">Ensete ventricosum</name>
    <name type="common">Abyssinian banana</name>
    <name type="synonym">Musa ensete</name>
    <dbReference type="NCBI Taxonomy" id="4639"/>
    <lineage>
        <taxon>Eukaryota</taxon>
        <taxon>Viridiplantae</taxon>
        <taxon>Streptophyta</taxon>
        <taxon>Embryophyta</taxon>
        <taxon>Tracheophyta</taxon>
        <taxon>Spermatophyta</taxon>
        <taxon>Magnoliopsida</taxon>
        <taxon>Liliopsida</taxon>
        <taxon>Zingiberales</taxon>
        <taxon>Musaceae</taxon>
        <taxon>Ensete</taxon>
    </lineage>
</organism>
<sequence>MTHLLSAYVAGRERAELIPSPIPSIRRLRSSHIHRTRSFIYPTTRIAPKLPPGVGKHGDPEAARVPSTQTRVHPYSVCNEG</sequence>
<protein>
    <submittedName>
        <fullName evidence="2">Uncharacterized protein</fullName>
    </submittedName>
</protein>
<accession>A0A426YCR8</accession>
<dbReference type="Proteomes" id="UP000287651">
    <property type="component" value="Unassembled WGS sequence"/>
</dbReference>